<feature type="compositionally biased region" description="Low complexity" evidence="10">
    <location>
        <begin position="631"/>
        <end position="646"/>
    </location>
</feature>
<evidence type="ECO:0000256" key="10">
    <source>
        <dbReference type="SAM" id="MobiDB-lite"/>
    </source>
</evidence>
<accession>A0A1E4RC98</accession>
<feature type="region of interest" description="Disordered" evidence="10">
    <location>
        <begin position="552"/>
        <end position="598"/>
    </location>
</feature>
<comment type="subcellular location">
    <subcellularLocation>
        <location evidence="2 9">Cytoplasm</location>
    </subcellularLocation>
    <subcellularLocation>
        <location evidence="1">Endoplasmic reticulum</location>
    </subcellularLocation>
</comment>
<keyword evidence="8 9" id="KW-0687">Ribonucleoprotein</keyword>
<protein>
    <recommendedName>
        <fullName evidence="4 9">Signal recognition particle subunit SRP72</fullName>
    </recommendedName>
</protein>
<feature type="region of interest" description="Disordered" evidence="10">
    <location>
        <begin position="610"/>
        <end position="657"/>
    </location>
</feature>
<dbReference type="STRING" id="984485.A0A1E4RC98"/>
<comment type="similarity">
    <text evidence="3 9">Belongs to the SRP72 family.</text>
</comment>
<gene>
    <name evidence="12" type="ORF">HYPBUDRAFT_130086</name>
</gene>
<feature type="compositionally biased region" description="Basic and acidic residues" evidence="10">
    <location>
        <begin position="585"/>
        <end position="598"/>
    </location>
</feature>
<keyword evidence="7 9" id="KW-0733">Signal recognition particle</keyword>
<dbReference type="EMBL" id="KV454546">
    <property type="protein sequence ID" value="ODV64899.1"/>
    <property type="molecule type" value="Genomic_DNA"/>
</dbReference>
<dbReference type="InterPro" id="IPR013699">
    <property type="entry name" value="Signal_recog_part_SRP72_RNA-bd"/>
</dbReference>
<dbReference type="PANTHER" id="PTHR14094">
    <property type="entry name" value="SIGNAL RECOGNITION PARTICLE 72"/>
    <property type="match status" value="1"/>
</dbReference>
<dbReference type="GeneID" id="30993965"/>
<dbReference type="Gene3D" id="1.25.40.10">
    <property type="entry name" value="Tetratricopeptide repeat domain"/>
    <property type="match status" value="1"/>
</dbReference>
<sequence>MSSSIPQAFKSLHITSAESKSDHEHIFEVSYEYLSKIKNFEDVKSFHNCIVALINMDKYHKANILLKEVPKEVSDQLPVEKIYIYYKLGLSSKLNEVYENLSNDINEIELRAIKHILAQHSYQKGDIFKALSLYHELITNNQKIDNELDLACNERAVISQITNHDKFNETSKILSTITDENSYDLLFNNSLIELSKGNLEKSLELLNIATDKCTSANIDSDPQEILMELAPMKLTIAYIYQLQGNISRAKSMLDDDELKNVNDLMINLIIKNNYHSLNKSSEINLIHRDLDYQYNLHHLEQKLIKSQHQTLLQNHLLLSYQSSTISKNSSYLSNASIEKYLKSFPGDFTPIIYKVLLALQIDINDLINIDYNKAISRKLFKYISNKVENDDLKITAAFLLNSVNSKSGHYDQSIYVFEKMTNELINESRLIPSVIGSLINLYETLNHSSKLNQLILSLIEKFESIPQNEIFDNFDLYNLIKVIGFKLINLNDEENANKVFQILKSTGKEDLLIDSISSKDSSKLLPVNSLASSTDVETLLETNIDSLITKPTTSKSIPVSKTDKEKPNKISKKTKKPKFSKHKFYKPDSEFNPEKELDSERWLPLKVRSYYKPSKKDKKRSGGHQGIVDNSQSQPQPQSSSASKSNANKKKKKKGKK</sequence>
<evidence type="ECO:0000256" key="7">
    <source>
        <dbReference type="ARBA" id="ARBA00023135"/>
    </source>
</evidence>
<evidence type="ECO:0000313" key="12">
    <source>
        <dbReference type="EMBL" id="ODV64899.1"/>
    </source>
</evidence>
<keyword evidence="6" id="KW-0256">Endoplasmic reticulum</keyword>
<dbReference type="GO" id="GO:0006614">
    <property type="term" value="P:SRP-dependent cotranslational protein targeting to membrane"/>
    <property type="evidence" value="ECO:0007669"/>
    <property type="project" value="UniProtKB-UniRule"/>
</dbReference>
<evidence type="ECO:0000256" key="1">
    <source>
        <dbReference type="ARBA" id="ARBA00004240"/>
    </source>
</evidence>
<feature type="compositionally biased region" description="Basic residues" evidence="10">
    <location>
        <begin position="613"/>
        <end position="622"/>
    </location>
</feature>
<name>A0A1E4RC98_9ASCO</name>
<dbReference type="Proteomes" id="UP000095085">
    <property type="component" value="Unassembled WGS sequence"/>
</dbReference>
<dbReference type="InterPro" id="IPR011990">
    <property type="entry name" value="TPR-like_helical_dom_sf"/>
</dbReference>
<feature type="compositionally biased region" description="Basic residues" evidence="10">
    <location>
        <begin position="569"/>
        <end position="584"/>
    </location>
</feature>
<dbReference type="GO" id="GO:0005783">
    <property type="term" value="C:endoplasmic reticulum"/>
    <property type="evidence" value="ECO:0007669"/>
    <property type="project" value="UniProtKB-SubCell"/>
</dbReference>
<evidence type="ECO:0000259" key="11">
    <source>
        <dbReference type="Pfam" id="PF08492"/>
    </source>
</evidence>
<dbReference type="InterPro" id="IPR026270">
    <property type="entry name" value="SRP72"/>
</dbReference>
<dbReference type="RefSeq" id="XP_020073966.1">
    <property type="nucleotide sequence ID" value="XM_020219415.1"/>
</dbReference>
<keyword evidence="13" id="KW-1185">Reference proteome</keyword>
<dbReference type="OrthoDB" id="5421607at2759"/>
<keyword evidence="5 9" id="KW-0963">Cytoplasm</keyword>
<dbReference type="PANTHER" id="PTHR14094:SF9">
    <property type="entry name" value="SIGNAL RECOGNITION PARTICLE SUBUNIT SRP72"/>
    <property type="match status" value="1"/>
</dbReference>
<feature type="compositionally biased region" description="Basic residues" evidence="10">
    <location>
        <begin position="647"/>
        <end position="657"/>
    </location>
</feature>
<comment type="function">
    <text evidence="9">Component of the signal recognition particle (SRP) complex, a ribonucleoprotein complex that mediates the cotranslational targeting of secretory and membrane proteins to the endoplasmic reticulum (ER).</text>
</comment>
<dbReference type="AlphaFoldDB" id="A0A1E4RC98"/>
<evidence type="ECO:0000256" key="3">
    <source>
        <dbReference type="ARBA" id="ARBA00007676"/>
    </source>
</evidence>
<evidence type="ECO:0000256" key="4">
    <source>
        <dbReference type="ARBA" id="ARBA00018350"/>
    </source>
</evidence>
<dbReference type="GO" id="GO:0043022">
    <property type="term" value="F:ribosome binding"/>
    <property type="evidence" value="ECO:0007669"/>
    <property type="project" value="TreeGrafter"/>
</dbReference>
<dbReference type="PIRSF" id="PIRSF038922">
    <property type="entry name" value="SRP72"/>
    <property type="match status" value="1"/>
</dbReference>
<reference evidence="13" key="1">
    <citation type="submission" date="2016-05" db="EMBL/GenBank/DDBJ databases">
        <title>Comparative genomics of biotechnologically important yeasts.</title>
        <authorList>
            <consortium name="DOE Joint Genome Institute"/>
            <person name="Riley R."/>
            <person name="Haridas S."/>
            <person name="Wolfe K.H."/>
            <person name="Lopes M.R."/>
            <person name="Hittinger C.T."/>
            <person name="Goker M."/>
            <person name="Salamov A."/>
            <person name="Wisecaver J."/>
            <person name="Long T.M."/>
            <person name="Aerts A.L."/>
            <person name="Barry K."/>
            <person name="Choi C."/>
            <person name="Clum A."/>
            <person name="Coughlan A.Y."/>
            <person name="Deshpande S."/>
            <person name="Douglass A.P."/>
            <person name="Hanson S.J."/>
            <person name="Klenk H.-P."/>
            <person name="Labutti K."/>
            <person name="Lapidus A."/>
            <person name="Lindquist E."/>
            <person name="Lipzen A."/>
            <person name="Meier-Kolthoff J.P."/>
            <person name="Ohm R.A."/>
            <person name="Otillar R.P."/>
            <person name="Pangilinan J."/>
            <person name="Peng Y."/>
            <person name="Rokas A."/>
            <person name="Rosa C.A."/>
            <person name="Scheuner C."/>
            <person name="Sibirny A.A."/>
            <person name="Slot J.C."/>
            <person name="Stielow J.B."/>
            <person name="Sun H."/>
            <person name="Kurtzman C.P."/>
            <person name="Blackwell M."/>
            <person name="Grigoriev I.V."/>
            <person name="Jeffries T.W."/>
        </authorList>
    </citation>
    <scope>NUCLEOTIDE SEQUENCE [LARGE SCALE GENOMIC DNA]</scope>
    <source>
        <strain evidence="13">NRRL Y-1933</strain>
    </source>
</reference>
<dbReference type="Pfam" id="PF08492">
    <property type="entry name" value="SRP72"/>
    <property type="match status" value="1"/>
</dbReference>
<evidence type="ECO:0000256" key="9">
    <source>
        <dbReference type="PIRNR" id="PIRNR038922"/>
    </source>
</evidence>
<evidence type="ECO:0000256" key="8">
    <source>
        <dbReference type="ARBA" id="ARBA00023274"/>
    </source>
</evidence>
<feature type="domain" description="Signal recognition particle SRP72 subunit RNA-binding" evidence="11">
    <location>
        <begin position="561"/>
        <end position="613"/>
    </location>
</feature>
<evidence type="ECO:0000256" key="6">
    <source>
        <dbReference type="ARBA" id="ARBA00022824"/>
    </source>
</evidence>
<organism evidence="12 13">
    <name type="scientific">Hyphopichia burtonii NRRL Y-1933</name>
    <dbReference type="NCBI Taxonomy" id="984485"/>
    <lineage>
        <taxon>Eukaryota</taxon>
        <taxon>Fungi</taxon>
        <taxon>Dikarya</taxon>
        <taxon>Ascomycota</taxon>
        <taxon>Saccharomycotina</taxon>
        <taxon>Pichiomycetes</taxon>
        <taxon>Debaryomycetaceae</taxon>
        <taxon>Hyphopichia</taxon>
    </lineage>
</organism>
<dbReference type="GO" id="GO:0008312">
    <property type="term" value="F:7S RNA binding"/>
    <property type="evidence" value="ECO:0007669"/>
    <property type="project" value="InterPro"/>
</dbReference>
<dbReference type="GO" id="GO:0005786">
    <property type="term" value="C:signal recognition particle, endoplasmic reticulum targeting"/>
    <property type="evidence" value="ECO:0007669"/>
    <property type="project" value="UniProtKB-UniRule"/>
</dbReference>
<evidence type="ECO:0000256" key="2">
    <source>
        <dbReference type="ARBA" id="ARBA00004496"/>
    </source>
</evidence>
<evidence type="ECO:0000256" key="5">
    <source>
        <dbReference type="ARBA" id="ARBA00022490"/>
    </source>
</evidence>
<evidence type="ECO:0000313" key="13">
    <source>
        <dbReference type="Proteomes" id="UP000095085"/>
    </source>
</evidence>
<proteinExistence type="inferred from homology"/>